<organism evidence="2 3">
    <name type="scientific">Fructilactobacillus myrtifloralis</name>
    <dbReference type="NCBI Taxonomy" id="2940301"/>
    <lineage>
        <taxon>Bacteria</taxon>
        <taxon>Bacillati</taxon>
        <taxon>Bacillota</taxon>
        <taxon>Bacilli</taxon>
        <taxon>Lactobacillales</taxon>
        <taxon>Lactobacillaceae</taxon>
        <taxon>Fructilactobacillus</taxon>
    </lineage>
</organism>
<proteinExistence type="predicted"/>
<keyword evidence="3" id="KW-1185">Reference proteome</keyword>
<dbReference type="EMBL" id="CP097116">
    <property type="protein sequence ID" value="USS85520.1"/>
    <property type="molecule type" value="Genomic_DNA"/>
</dbReference>
<dbReference type="Pfam" id="PF02325">
    <property type="entry name" value="CCB3_YggT"/>
    <property type="match status" value="1"/>
</dbReference>
<feature type="transmembrane region" description="Helical" evidence="1">
    <location>
        <begin position="7"/>
        <end position="31"/>
    </location>
</feature>
<keyword evidence="1" id="KW-0812">Transmembrane</keyword>
<keyword evidence="1" id="KW-0472">Membrane</keyword>
<feature type="transmembrane region" description="Helical" evidence="1">
    <location>
        <begin position="51"/>
        <end position="77"/>
    </location>
</feature>
<dbReference type="RefSeq" id="WP_252750415.1">
    <property type="nucleotide sequence ID" value="NZ_CP097116.1"/>
</dbReference>
<name>A0ABY5BPN7_9LACO</name>
<evidence type="ECO:0000313" key="3">
    <source>
        <dbReference type="Proteomes" id="UP001056707"/>
    </source>
</evidence>
<reference evidence="2" key="1">
    <citation type="submission" date="2022-05" db="EMBL/GenBank/DDBJ databases">
        <authorList>
            <person name="Oliphant S.A."/>
            <person name="Watson-Haigh N.S."/>
            <person name="Sumby K.M."/>
            <person name="Gardner J.M."/>
            <person name="Jiranek V."/>
        </authorList>
    </citation>
    <scope>NUCLEOTIDE SEQUENCE</scope>
    <source>
        <strain evidence="2">KI16_H9</strain>
    </source>
</reference>
<protein>
    <submittedName>
        <fullName evidence="2">YggT family protein</fullName>
    </submittedName>
</protein>
<sequence>MANVISLIAVTLGYLIDIYSYLIVAWALMSWLPGASESKLGQLITRLVTPFVSYFNFARIGMIGFAPVLAILALWFIKLGVNGIANFLIGLVG</sequence>
<gene>
    <name evidence="2" type="ORF">M3M35_02315</name>
</gene>
<evidence type="ECO:0000313" key="2">
    <source>
        <dbReference type="EMBL" id="USS85520.1"/>
    </source>
</evidence>
<dbReference type="Proteomes" id="UP001056707">
    <property type="component" value="Chromosome"/>
</dbReference>
<keyword evidence="1" id="KW-1133">Transmembrane helix</keyword>
<accession>A0ABY5BPN7</accession>
<evidence type="ECO:0000256" key="1">
    <source>
        <dbReference type="SAM" id="Phobius"/>
    </source>
</evidence>
<dbReference type="InterPro" id="IPR003425">
    <property type="entry name" value="CCB3/YggT"/>
</dbReference>